<dbReference type="InterPro" id="IPR029058">
    <property type="entry name" value="AB_hydrolase_fold"/>
</dbReference>
<dbReference type="PANTHER" id="PTHR11487">
    <property type="entry name" value="THIOESTERASE"/>
    <property type="match status" value="1"/>
</dbReference>
<gene>
    <name evidence="3" type="ORF">SAMN04488051_1177</name>
</gene>
<dbReference type="InterPro" id="IPR012223">
    <property type="entry name" value="TEII"/>
</dbReference>
<dbReference type="InterPro" id="IPR001031">
    <property type="entry name" value="Thioesterase"/>
</dbReference>
<evidence type="ECO:0000259" key="2">
    <source>
        <dbReference type="Pfam" id="PF00975"/>
    </source>
</evidence>
<organism evidence="3 4">
    <name type="scientific">Alkalimonas amylolytica</name>
    <dbReference type="NCBI Taxonomy" id="152573"/>
    <lineage>
        <taxon>Bacteria</taxon>
        <taxon>Pseudomonadati</taxon>
        <taxon>Pseudomonadota</taxon>
        <taxon>Gammaproteobacteria</taxon>
        <taxon>Alkalimonas</taxon>
    </lineage>
</organism>
<evidence type="ECO:0000256" key="1">
    <source>
        <dbReference type="ARBA" id="ARBA00007169"/>
    </source>
</evidence>
<dbReference type="RefSeq" id="WP_171907679.1">
    <property type="nucleotide sequence ID" value="NZ_FNRM01000017.1"/>
</dbReference>
<dbReference type="Proteomes" id="UP000198773">
    <property type="component" value="Unassembled WGS sequence"/>
</dbReference>
<dbReference type="Pfam" id="PF00975">
    <property type="entry name" value="Thioesterase"/>
    <property type="match status" value="1"/>
</dbReference>
<evidence type="ECO:0000313" key="3">
    <source>
        <dbReference type="EMBL" id="SEB03935.1"/>
    </source>
</evidence>
<keyword evidence="4" id="KW-1185">Reference proteome</keyword>
<proteinExistence type="inferred from homology"/>
<dbReference type="STRING" id="152573.SAMN04488051_1177"/>
<comment type="similarity">
    <text evidence="1">Belongs to the thioesterase family.</text>
</comment>
<name>A0A1H4G2X4_ALKAM</name>
<evidence type="ECO:0000313" key="4">
    <source>
        <dbReference type="Proteomes" id="UP000198773"/>
    </source>
</evidence>
<dbReference type="GO" id="GO:0008610">
    <property type="term" value="P:lipid biosynthetic process"/>
    <property type="evidence" value="ECO:0007669"/>
    <property type="project" value="TreeGrafter"/>
</dbReference>
<reference evidence="3 4" key="1">
    <citation type="submission" date="2016-10" db="EMBL/GenBank/DDBJ databases">
        <authorList>
            <person name="de Groot N.N."/>
        </authorList>
    </citation>
    <scope>NUCLEOTIDE SEQUENCE [LARGE SCALE GENOMIC DNA]</scope>
    <source>
        <strain evidence="3 4">CGMCC 1.3430</strain>
    </source>
</reference>
<dbReference type="PANTHER" id="PTHR11487:SF0">
    <property type="entry name" value="S-ACYL FATTY ACID SYNTHASE THIOESTERASE, MEDIUM CHAIN"/>
    <property type="match status" value="1"/>
</dbReference>
<feature type="domain" description="Thioesterase" evidence="2">
    <location>
        <begin position="21"/>
        <end position="240"/>
    </location>
</feature>
<accession>A0A1H4G2X4</accession>
<sequence length="258" mass="29374">MQLFNKKLFVIPKPKSHPAIRLFCFPFAGGGINTYTSWLDRLYDNVELVLVQPPGRGSRLQEAPHASMDSLVYELMQYAEFITDVPYLLFGHSLGSRVAYELCYQLKANNMRLPECLIASGSKAPHILTDRRCIHDLPREAFVNELKQLNGTPQEVLDNDDLMDLLLPLLRSDFKIADSYKATAVRMPFPIVVFHGEEDFEIKPEHLMGWQDLSDFDSPIINFPGEHFFINDSKDAVISQVLLVLNELLSPMRGYSKA</sequence>
<dbReference type="EMBL" id="FNRM01000017">
    <property type="protein sequence ID" value="SEB03935.1"/>
    <property type="molecule type" value="Genomic_DNA"/>
</dbReference>
<dbReference type="AlphaFoldDB" id="A0A1H4G2X4"/>
<dbReference type="SUPFAM" id="SSF53474">
    <property type="entry name" value="alpha/beta-Hydrolases"/>
    <property type="match status" value="1"/>
</dbReference>
<dbReference type="Gene3D" id="3.40.50.1820">
    <property type="entry name" value="alpha/beta hydrolase"/>
    <property type="match status" value="1"/>
</dbReference>
<protein>
    <submittedName>
        <fullName evidence="3">Surfactin synthase thioesterase subunit</fullName>
    </submittedName>
</protein>